<comment type="caution">
    <text evidence="2">The sequence shown here is derived from an EMBL/GenBank/DDBJ whole genome shotgun (WGS) entry which is preliminary data.</text>
</comment>
<dbReference type="Gene3D" id="3.40.50.1000">
    <property type="entry name" value="HAD superfamily/HAD-like"/>
    <property type="match status" value="1"/>
</dbReference>
<dbReference type="EMBL" id="NIHM01000009">
    <property type="protein sequence ID" value="PLT55288.1"/>
    <property type="molecule type" value="Genomic_DNA"/>
</dbReference>
<dbReference type="Proteomes" id="UP001076974">
    <property type="component" value="Unassembled WGS sequence"/>
</dbReference>
<reference evidence="1" key="2">
    <citation type="submission" date="2022-11" db="EMBL/GenBank/DDBJ databases">
        <title>Temperate bacteriophages infecting mucin-degrading bacterium Ruminococcus gnavus from the human gut.</title>
        <authorList>
            <person name="Buttimer C."/>
        </authorList>
    </citation>
    <scope>NUCLEOTIDE SEQUENCE</scope>
    <source>
        <strain evidence="1">CCUG 52279</strain>
    </source>
</reference>
<dbReference type="Proteomes" id="UP000234849">
    <property type="component" value="Unassembled WGS sequence"/>
</dbReference>
<dbReference type="CDD" id="cd04302">
    <property type="entry name" value="HAD_5NT"/>
    <property type="match status" value="1"/>
</dbReference>
<dbReference type="InterPro" id="IPR050155">
    <property type="entry name" value="HAD-like_hydrolase_sf"/>
</dbReference>
<name>A0A2N5NIE3_MEDGN</name>
<dbReference type="GO" id="GO:0005829">
    <property type="term" value="C:cytosol"/>
    <property type="evidence" value="ECO:0007669"/>
    <property type="project" value="TreeGrafter"/>
</dbReference>
<keyword evidence="1" id="KW-0378">Hydrolase</keyword>
<organism evidence="2 3">
    <name type="scientific">Mediterraneibacter gnavus</name>
    <name type="common">Ruminococcus gnavus</name>
    <dbReference type="NCBI Taxonomy" id="33038"/>
    <lineage>
        <taxon>Bacteria</taxon>
        <taxon>Bacillati</taxon>
        <taxon>Bacillota</taxon>
        <taxon>Clostridia</taxon>
        <taxon>Lachnospirales</taxon>
        <taxon>Lachnospiraceae</taxon>
        <taxon>Mediterraneibacter</taxon>
    </lineage>
</organism>
<dbReference type="NCBIfam" id="TIGR01549">
    <property type="entry name" value="HAD-SF-IA-v1"/>
    <property type="match status" value="1"/>
</dbReference>
<dbReference type="SFLD" id="SFLDG01129">
    <property type="entry name" value="C1.5:_HAD__Beta-PGM__Phosphata"/>
    <property type="match status" value="1"/>
</dbReference>
<accession>A0A2N5NIE3</accession>
<evidence type="ECO:0000313" key="2">
    <source>
        <dbReference type="EMBL" id="PLT55288.1"/>
    </source>
</evidence>
<dbReference type="EMBL" id="JAPRBD010000006">
    <property type="protein sequence ID" value="MCZ0689825.1"/>
    <property type="molecule type" value="Genomic_DNA"/>
</dbReference>
<dbReference type="SFLD" id="SFLDG01135">
    <property type="entry name" value="C1.5.6:_HAD__Beta-PGM__Phospha"/>
    <property type="match status" value="1"/>
</dbReference>
<dbReference type="PANTHER" id="PTHR43434:SF20">
    <property type="entry name" value="5'-NUCLEOTIDASE"/>
    <property type="match status" value="1"/>
</dbReference>
<dbReference type="AlphaFoldDB" id="A0A2N5NIE3"/>
<dbReference type="InterPro" id="IPR041492">
    <property type="entry name" value="HAD_2"/>
</dbReference>
<dbReference type="RefSeq" id="WP_022037070.1">
    <property type="nucleotide sequence ID" value="NZ_CACRUK010000039.1"/>
</dbReference>
<evidence type="ECO:0000313" key="1">
    <source>
        <dbReference type="EMBL" id="MCZ0689825.1"/>
    </source>
</evidence>
<dbReference type="InterPro" id="IPR036412">
    <property type="entry name" value="HAD-like_sf"/>
</dbReference>
<dbReference type="InterPro" id="IPR006439">
    <property type="entry name" value="HAD-SF_hydro_IA"/>
</dbReference>
<dbReference type="SUPFAM" id="SSF56784">
    <property type="entry name" value="HAD-like"/>
    <property type="match status" value="1"/>
</dbReference>
<dbReference type="Pfam" id="PF13419">
    <property type="entry name" value="HAD_2"/>
    <property type="match status" value="1"/>
</dbReference>
<gene>
    <name evidence="2" type="ORF">CDL18_08295</name>
    <name evidence="1" type="ORF">OZZ16_07820</name>
</gene>
<dbReference type="GO" id="GO:0016787">
    <property type="term" value="F:hydrolase activity"/>
    <property type="evidence" value="ECO:0007669"/>
    <property type="project" value="UniProtKB-KW"/>
</dbReference>
<evidence type="ECO:0000313" key="3">
    <source>
        <dbReference type="Proteomes" id="UP000234849"/>
    </source>
</evidence>
<proteinExistence type="predicted"/>
<protein>
    <submittedName>
        <fullName evidence="1">HAD family hydrolase</fullName>
    </submittedName>
    <submittedName>
        <fullName evidence="2">Phosphoglycolate phosphatase</fullName>
    </submittedName>
</protein>
<dbReference type="InterPro" id="IPR023214">
    <property type="entry name" value="HAD_sf"/>
</dbReference>
<reference evidence="2 3" key="1">
    <citation type="journal article" date="2017" name="Genome Med.">
        <title>A novel Ruminococcus gnavus clade enriched in inflammatory bowel disease patients.</title>
        <authorList>
            <person name="Hall A.B."/>
            <person name="Yassour M."/>
            <person name="Sauk J."/>
            <person name="Garner A."/>
            <person name="Jiang X."/>
            <person name="Arthur T."/>
            <person name="Lagoudas G.K."/>
            <person name="Vatanen T."/>
            <person name="Fornelos N."/>
            <person name="Wilson R."/>
            <person name="Bertha M."/>
            <person name="Cohen M."/>
            <person name="Garber J."/>
            <person name="Khalili H."/>
            <person name="Gevers D."/>
            <person name="Ananthakrishnan A.N."/>
            <person name="Kugathasan S."/>
            <person name="Lander E.S."/>
            <person name="Blainey P."/>
            <person name="Vlamakis H."/>
            <person name="Xavier R.J."/>
            <person name="Huttenhower C."/>
        </authorList>
    </citation>
    <scope>NUCLEOTIDE SEQUENCE [LARGE SCALE GENOMIC DNA]</scope>
    <source>
        <strain evidence="2 3">RJX1118</strain>
    </source>
</reference>
<dbReference type="PANTHER" id="PTHR43434">
    <property type="entry name" value="PHOSPHOGLYCOLATE PHOSPHATASE"/>
    <property type="match status" value="1"/>
</dbReference>
<dbReference type="GO" id="GO:0004713">
    <property type="term" value="F:protein tyrosine kinase activity"/>
    <property type="evidence" value="ECO:0007669"/>
    <property type="project" value="TreeGrafter"/>
</dbReference>
<dbReference type="Gene3D" id="1.10.150.240">
    <property type="entry name" value="Putative phosphatase, domain 2"/>
    <property type="match status" value="1"/>
</dbReference>
<dbReference type="FunFam" id="3.40.50.1000:FF:000022">
    <property type="entry name" value="Phosphoglycolate phosphatase"/>
    <property type="match status" value="1"/>
</dbReference>
<dbReference type="SFLD" id="SFLDS00003">
    <property type="entry name" value="Haloacid_Dehalogenase"/>
    <property type="match status" value="1"/>
</dbReference>
<dbReference type="InterPro" id="IPR023198">
    <property type="entry name" value="PGP-like_dom2"/>
</dbReference>
<sequence>MAYQYELVLFDLDGTLTDSGLGIMNSVQYALKKIGRGAENLEELKCFVGPPLAQQFAKFCGFSDEKGHQMVEFYREYYEEKGMLENSVYDGIPEVLEQLKNAGIRLAVATSKPEKYARKIAEHFKIAPYFEFIGGANMDGSRTKKAEVIEYVLKNCKVEDRQSVLMVGDREHDILGAKACKVSALGVLYGYGDRAELEDAGADWIVSTPAKITEKILGRE</sequence>